<dbReference type="PANTHER" id="PTHR36142">
    <property type="entry name" value="METALLO-HYDROLASE/OXIDOREDUCTASE SUPERFAMILY PROTEIN"/>
    <property type="match status" value="1"/>
</dbReference>
<evidence type="ECO:0000313" key="2">
    <source>
        <dbReference type="Proteomes" id="UP001489004"/>
    </source>
</evidence>
<dbReference type="Pfam" id="PF13483">
    <property type="entry name" value="Lactamase_B_3"/>
    <property type="match status" value="1"/>
</dbReference>
<name>A0AAW1QF70_9CHLO</name>
<dbReference type="Proteomes" id="UP001489004">
    <property type="component" value="Unassembled WGS sequence"/>
</dbReference>
<evidence type="ECO:0008006" key="3">
    <source>
        <dbReference type="Google" id="ProtNLM"/>
    </source>
</evidence>
<dbReference type="PANTHER" id="PTHR36142:SF2">
    <property type="entry name" value="METALLO-HYDROLASE_OXIDOREDUCTASE SUPERFAMILY PROTEIN"/>
    <property type="match status" value="1"/>
</dbReference>
<keyword evidence="2" id="KW-1185">Reference proteome</keyword>
<accession>A0AAW1QF70</accession>
<sequence>MERQRHRQAVIPGATRASPVILCSAGAATSMASQQQASGQTRLSYTSYECNAWELKLAKSGVTVLIDPWLVGSLTFAEQAWLFRGEKGAKHVQIDVDAIADRIDFILLSQGLPDHAHPPTLKRLPKNIPVVGSPTACRVASELGFKQVYELEHGKEISMCNGRLNVRAFAGALVGPPWSTRENGYLITETVEHGIRLFYEPHCDVPDSALQSLPPIDVVVTATSSQSLLGYELVQGDSSIEKVVRQTRPRVLVPLINAAFKLEGPLAKLIYERGSPKELKSRLQKAGLGSIDVQLAEPGQPLEVAW</sequence>
<comment type="caution">
    <text evidence="1">The sequence shown here is derived from an EMBL/GenBank/DDBJ whole genome shotgun (WGS) entry which is preliminary data.</text>
</comment>
<reference evidence="1 2" key="1">
    <citation type="journal article" date="2024" name="Nat. Commun.">
        <title>Phylogenomics reveals the evolutionary origins of lichenization in chlorophyte algae.</title>
        <authorList>
            <person name="Puginier C."/>
            <person name="Libourel C."/>
            <person name="Otte J."/>
            <person name="Skaloud P."/>
            <person name="Haon M."/>
            <person name="Grisel S."/>
            <person name="Petersen M."/>
            <person name="Berrin J.G."/>
            <person name="Delaux P.M."/>
            <person name="Dal Grande F."/>
            <person name="Keller J."/>
        </authorList>
    </citation>
    <scope>NUCLEOTIDE SEQUENCE [LARGE SCALE GENOMIC DNA]</scope>
    <source>
        <strain evidence="1 2">SAG 2043</strain>
    </source>
</reference>
<gene>
    <name evidence="1" type="ORF">WJX72_005598</name>
</gene>
<dbReference type="Gene3D" id="3.60.15.10">
    <property type="entry name" value="Ribonuclease Z/Hydroxyacylglutathione hydrolase-like"/>
    <property type="match status" value="1"/>
</dbReference>
<organism evidence="1 2">
    <name type="scientific">[Myrmecia] bisecta</name>
    <dbReference type="NCBI Taxonomy" id="41462"/>
    <lineage>
        <taxon>Eukaryota</taxon>
        <taxon>Viridiplantae</taxon>
        <taxon>Chlorophyta</taxon>
        <taxon>core chlorophytes</taxon>
        <taxon>Trebouxiophyceae</taxon>
        <taxon>Trebouxiales</taxon>
        <taxon>Trebouxiaceae</taxon>
        <taxon>Myrmecia</taxon>
    </lineage>
</organism>
<dbReference type="SUPFAM" id="SSF56281">
    <property type="entry name" value="Metallo-hydrolase/oxidoreductase"/>
    <property type="match status" value="1"/>
</dbReference>
<proteinExistence type="predicted"/>
<dbReference type="EMBL" id="JALJOR010000003">
    <property type="protein sequence ID" value="KAK9820059.1"/>
    <property type="molecule type" value="Genomic_DNA"/>
</dbReference>
<protein>
    <recommendedName>
        <fullName evidence="3">MBL fold metallo-hydrolase</fullName>
    </recommendedName>
</protein>
<dbReference type="AlphaFoldDB" id="A0AAW1QF70"/>
<evidence type="ECO:0000313" key="1">
    <source>
        <dbReference type="EMBL" id="KAK9820059.1"/>
    </source>
</evidence>
<dbReference type="InterPro" id="IPR036866">
    <property type="entry name" value="RibonucZ/Hydroxyglut_hydro"/>
</dbReference>